<dbReference type="InterPro" id="IPR050469">
    <property type="entry name" value="Diguanylate_Cyclase"/>
</dbReference>
<keyword evidence="1" id="KW-0812">Transmembrane</keyword>
<feature type="transmembrane region" description="Helical" evidence="1">
    <location>
        <begin position="341"/>
        <end position="363"/>
    </location>
</feature>
<dbReference type="Pfam" id="PF07695">
    <property type="entry name" value="7TMR-DISM_7TM"/>
    <property type="match status" value="1"/>
</dbReference>
<dbReference type="AlphaFoldDB" id="A0A1G8QT51"/>
<evidence type="ECO:0000256" key="1">
    <source>
        <dbReference type="SAM" id="Phobius"/>
    </source>
</evidence>
<accession>A0A1G8QT51</accession>
<feature type="domain" description="GGDEF" evidence="2">
    <location>
        <begin position="436"/>
        <end position="565"/>
    </location>
</feature>
<proteinExistence type="predicted"/>
<dbReference type="GO" id="GO:0005886">
    <property type="term" value="C:plasma membrane"/>
    <property type="evidence" value="ECO:0007669"/>
    <property type="project" value="TreeGrafter"/>
</dbReference>
<dbReference type="NCBIfam" id="TIGR00254">
    <property type="entry name" value="GGDEF"/>
    <property type="match status" value="1"/>
</dbReference>
<dbReference type="Proteomes" id="UP000183255">
    <property type="component" value="Unassembled WGS sequence"/>
</dbReference>
<feature type="transmembrane region" description="Helical" evidence="1">
    <location>
        <begin position="251"/>
        <end position="273"/>
    </location>
</feature>
<evidence type="ECO:0000313" key="3">
    <source>
        <dbReference type="EMBL" id="SDJ07525.1"/>
    </source>
</evidence>
<evidence type="ECO:0000259" key="2">
    <source>
        <dbReference type="PROSITE" id="PS50887"/>
    </source>
</evidence>
<feature type="transmembrane region" description="Helical" evidence="1">
    <location>
        <begin position="221"/>
        <end position="239"/>
    </location>
</feature>
<dbReference type="SMART" id="SM00267">
    <property type="entry name" value="GGDEF"/>
    <property type="match status" value="1"/>
</dbReference>
<keyword evidence="1" id="KW-1133">Transmembrane helix</keyword>
<dbReference type="Pfam" id="PF00990">
    <property type="entry name" value="GGDEF"/>
    <property type="match status" value="1"/>
</dbReference>
<dbReference type="InterPro" id="IPR029787">
    <property type="entry name" value="Nucleotide_cyclase"/>
</dbReference>
<dbReference type="InterPro" id="IPR011623">
    <property type="entry name" value="7TMR_DISM_rcpt_extracell_dom1"/>
</dbReference>
<keyword evidence="1" id="KW-0472">Membrane</keyword>
<dbReference type="EMBL" id="FNDZ01000007">
    <property type="protein sequence ID" value="SDJ07525.1"/>
    <property type="molecule type" value="Genomic_DNA"/>
</dbReference>
<organism evidence="3 4">
    <name type="scientific">Proteiniclasticum ruminis</name>
    <dbReference type="NCBI Taxonomy" id="398199"/>
    <lineage>
        <taxon>Bacteria</taxon>
        <taxon>Bacillati</taxon>
        <taxon>Bacillota</taxon>
        <taxon>Clostridia</taxon>
        <taxon>Eubacteriales</taxon>
        <taxon>Clostridiaceae</taxon>
        <taxon>Proteiniclasticum</taxon>
    </lineage>
</organism>
<feature type="transmembrane region" description="Helical" evidence="1">
    <location>
        <begin position="285"/>
        <end position="303"/>
    </location>
</feature>
<sequence>MLKMKKKIGNSFGLAAVFTAAVSLYVILLAFYPSWFQNLEGKLWRNQSETLMDHAEYITTGSSLRLSEIQQLKNLRLFDHERYSRAESGEAMWIRIPSNILKQDYSIFSAQPYIRNFDIYFPIFTGRLTKYQNTEILSTGKVRGRSIHAFSHMPNSIDAEMPIYIRIEGPVQNPEFRTMLYEDFSIFENRLSLFFSVHFTVFLIIFLVNVILYYIFKEKSYLFHGLFQLFTTLSLYYYTSFGNRMYDMGTSFYYEEFQMLALVFMYFFLYDYLKVKNKGVRFKELYQGALAVTALSAFFILLTDHDWEMLITSVAVSISYLYIFLVALYTSMRKIRFSVWIPFATFVLMVSSILQSLSLLAYIESHVNISLMIFTAVLTEAVVFTYSIFYFIREQQAENAFLKNQVTTDHLTGLKNRYYLDKFAKDKMLLLEKSGKSTSMIILDIDFFKSVNDDFGHDKGDEVLQELARKLETTFRKEDSVTRLGGEEFIILLYDSNLKTAEHLAERARRIVELTDFGLKRPLTISLGVAEKQPGESFNELYKRADDALYTAKAMGRNQVRLSKESEFVPSLEVDP</sequence>
<feature type="transmembrane region" description="Helical" evidence="1">
    <location>
        <begin position="309"/>
        <end position="329"/>
    </location>
</feature>
<feature type="transmembrane region" description="Helical" evidence="1">
    <location>
        <begin position="12"/>
        <end position="35"/>
    </location>
</feature>
<protein>
    <submittedName>
        <fullName evidence="3">Diguanylate cyclase (GGDEF) domain-containing protein</fullName>
    </submittedName>
</protein>
<dbReference type="SUPFAM" id="SSF55073">
    <property type="entry name" value="Nucleotide cyclase"/>
    <property type="match status" value="1"/>
</dbReference>
<name>A0A1G8QT51_9CLOT</name>
<evidence type="ECO:0000313" key="4">
    <source>
        <dbReference type="Proteomes" id="UP000183255"/>
    </source>
</evidence>
<feature type="transmembrane region" description="Helical" evidence="1">
    <location>
        <begin position="193"/>
        <end position="214"/>
    </location>
</feature>
<dbReference type="GO" id="GO:0043709">
    <property type="term" value="P:cell adhesion involved in single-species biofilm formation"/>
    <property type="evidence" value="ECO:0007669"/>
    <property type="project" value="TreeGrafter"/>
</dbReference>
<reference evidence="3 4" key="1">
    <citation type="submission" date="2016-10" db="EMBL/GenBank/DDBJ databases">
        <authorList>
            <person name="de Groot N.N."/>
        </authorList>
    </citation>
    <scope>NUCLEOTIDE SEQUENCE [LARGE SCALE GENOMIC DNA]</scope>
    <source>
        <strain evidence="3 4">CGMCC 1.5058</strain>
    </source>
</reference>
<dbReference type="PROSITE" id="PS50887">
    <property type="entry name" value="GGDEF"/>
    <property type="match status" value="1"/>
</dbReference>
<dbReference type="InterPro" id="IPR043128">
    <property type="entry name" value="Rev_trsase/Diguanyl_cyclase"/>
</dbReference>
<dbReference type="CDD" id="cd01949">
    <property type="entry name" value="GGDEF"/>
    <property type="match status" value="1"/>
</dbReference>
<gene>
    <name evidence="3" type="ORF">SAMN05421804_10747</name>
</gene>
<dbReference type="FunFam" id="3.30.70.270:FF:000001">
    <property type="entry name" value="Diguanylate cyclase domain protein"/>
    <property type="match status" value="1"/>
</dbReference>
<dbReference type="PANTHER" id="PTHR45138">
    <property type="entry name" value="REGULATORY COMPONENTS OF SENSORY TRANSDUCTION SYSTEM"/>
    <property type="match status" value="1"/>
</dbReference>
<feature type="transmembrane region" description="Helical" evidence="1">
    <location>
        <begin position="369"/>
        <end position="392"/>
    </location>
</feature>
<dbReference type="Gene3D" id="3.30.70.270">
    <property type="match status" value="1"/>
</dbReference>
<dbReference type="GO" id="GO:0052621">
    <property type="term" value="F:diguanylate cyclase activity"/>
    <property type="evidence" value="ECO:0007669"/>
    <property type="project" value="TreeGrafter"/>
</dbReference>
<dbReference type="GO" id="GO:1902201">
    <property type="term" value="P:negative regulation of bacterial-type flagellum-dependent cell motility"/>
    <property type="evidence" value="ECO:0007669"/>
    <property type="project" value="TreeGrafter"/>
</dbReference>
<dbReference type="PANTHER" id="PTHR45138:SF9">
    <property type="entry name" value="DIGUANYLATE CYCLASE DGCM-RELATED"/>
    <property type="match status" value="1"/>
</dbReference>
<dbReference type="InterPro" id="IPR000160">
    <property type="entry name" value="GGDEF_dom"/>
</dbReference>